<dbReference type="PROSITE" id="PS51112">
    <property type="entry name" value="AMMECR1"/>
    <property type="match status" value="1"/>
</dbReference>
<dbReference type="InterPro" id="IPR036071">
    <property type="entry name" value="AMMECR1_dom_sf"/>
</dbReference>
<evidence type="ECO:0000259" key="1">
    <source>
        <dbReference type="PROSITE" id="PS51112"/>
    </source>
</evidence>
<protein>
    <submittedName>
        <fullName evidence="2">AmmeMemoRadiSam system protein A</fullName>
    </submittedName>
</protein>
<dbReference type="InterPro" id="IPR023473">
    <property type="entry name" value="AMMECR1"/>
</dbReference>
<dbReference type="InterPro" id="IPR027485">
    <property type="entry name" value="AMMECR1_N"/>
</dbReference>
<reference evidence="2 3" key="2">
    <citation type="submission" date="2018-04" db="EMBL/GenBank/DDBJ databases">
        <title>Thauera lacus sp. nov., isolated from an saline lake in Inner Mongolia, China.</title>
        <authorList>
            <person name="Liang Q.-Y."/>
        </authorList>
    </citation>
    <scope>NUCLEOTIDE SEQUENCE [LARGE SCALE GENOMIC DNA]</scope>
    <source>
        <strain evidence="2 3">D20</strain>
    </source>
</reference>
<dbReference type="PANTHER" id="PTHR13016:SF0">
    <property type="entry name" value="AMME SYNDROME CANDIDATE GENE 1 PROTEIN"/>
    <property type="match status" value="1"/>
</dbReference>
<dbReference type="Pfam" id="PF01871">
    <property type="entry name" value="AMMECR1"/>
    <property type="match status" value="1"/>
</dbReference>
<dbReference type="Gene3D" id="3.30.700.20">
    <property type="entry name" value="Hypothetical protein ph0010, domain 1"/>
    <property type="match status" value="1"/>
</dbReference>
<accession>A0A2T4IJP5</accession>
<keyword evidence="3" id="KW-1185">Reference proteome</keyword>
<dbReference type="Proteomes" id="UP000241193">
    <property type="component" value="Unassembled WGS sequence"/>
</dbReference>
<gene>
    <name evidence="2" type="ORF">C8261_00660</name>
</gene>
<evidence type="ECO:0000313" key="3">
    <source>
        <dbReference type="Proteomes" id="UP000241193"/>
    </source>
</evidence>
<dbReference type="AlphaFoldDB" id="A0A2T4IJP5"/>
<organism evidence="2 3">
    <name type="scientific">Pseudothauera lacus</name>
    <dbReference type="NCBI Taxonomy" id="2136175"/>
    <lineage>
        <taxon>Bacteria</taxon>
        <taxon>Pseudomonadati</taxon>
        <taxon>Pseudomonadota</taxon>
        <taxon>Betaproteobacteria</taxon>
        <taxon>Rhodocyclales</taxon>
        <taxon>Zoogloeaceae</taxon>
        <taxon>Pseudothauera</taxon>
    </lineage>
</organism>
<proteinExistence type="predicted"/>
<dbReference type="InterPro" id="IPR002733">
    <property type="entry name" value="AMMECR1_domain"/>
</dbReference>
<dbReference type="Gene3D" id="3.30.1490.150">
    <property type="entry name" value="Hypothetical protein ph0010, domain 2"/>
    <property type="match status" value="1"/>
</dbReference>
<dbReference type="RefSeq" id="WP_107491726.1">
    <property type="nucleotide sequence ID" value="NZ_PZKC01000001.1"/>
</dbReference>
<name>A0A2T4IJP5_9RHOO</name>
<dbReference type="OrthoDB" id="9782820at2"/>
<dbReference type="SUPFAM" id="SSF143447">
    <property type="entry name" value="AMMECR1-like"/>
    <property type="match status" value="1"/>
</dbReference>
<dbReference type="PANTHER" id="PTHR13016">
    <property type="entry name" value="AMMECR1 HOMOLOG"/>
    <property type="match status" value="1"/>
</dbReference>
<dbReference type="NCBIfam" id="TIGR04335">
    <property type="entry name" value="AmmeMemoSam_A"/>
    <property type="match status" value="1"/>
</dbReference>
<reference evidence="2 3" key="1">
    <citation type="submission" date="2018-03" db="EMBL/GenBank/DDBJ databases">
        <authorList>
            <person name="Keele B.F."/>
        </authorList>
    </citation>
    <scope>NUCLEOTIDE SEQUENCE [LARGE SCALE GENOMIC DNA]</scope>
    <source>
        <strain evidence="2 3">D20</strain>
    </source>
</reference>
<dbReference type="InterPro" id="IPR027623">
    <property type="entry name" value="AmmeMemoSam_A"/>
</dbReference>
<feature type="domain" description="AMMECR1" evidence="1">
    <location>
        <begin position="1"/>
        <end position="189"/>
    </location>
</feature>
<dbReference type="NCBIfam" id="TIGR00296">
    <property type="entry name" value="TIGR00296 family protein"/>
    <property type="match status" value="1"/>
</dbReference>
<dbReference type="EMBL" id="PZKC01000001">
    <property type="protein sequence ID" value="PTD97966.1"/>
    <property type="molecule type" value="Genomic_DNA"/>
</dbReference>
<sequence length="189" mass="20408">MNASATEEEALGTLLLARARAALRRALCADPAPLPDGEALAGRGATFVTLHRQGRLRGCIGSLRPQRSLAEDVAANAVAAATRDPRFAPLQCDELDSVDIEVSLLSPAEFIDFADEDALLRQLRPHTDGLMLFAGCRSATFLPQVWDELPAPADFLAALRNKAGLPPGRSVDGLMAARYTVRKWHEERP</sequence>
<evidence type="ECO:0000313" key="2">
    <source>
        <dbReference type="EMBL" id="PTD97966.1"/>
    </source>
</evidence>
<comment type="caution">
    <text evidence="2">The sequence shown here is derived from an EMBL/GenBank/DDBJ whole genome shotgun (WGS) entry which is preliminary data.</text>
</comment>